<reference evidence="3" key="1">
    <citation type="journal article" date="2019" name="Int. J. Syst. Evol. Microbiol.">
        <title>The Global Catalogue of Microorganisms (GCM) 10K type strain sequencing project: providing services to taxonomists for standard genome sequencing and annotation.</title>
        <authorList>
            <consortium name="The Broad Institute Genomics Platform"/>
            <consortium name="The Broad Institute Genome Sequencing Center for Infectious Disease"/>
            <person name="Wu L."/>
            <person name="Ma J."/>
        </authorList>
    </citation>
    <scope>NUCLEOTIDE SEQUENCE [LARGE SCALE GENOMIC DNA]</scope>
    <source>
        <strain evidence="3">CCUG 54520</strain>
    </source>
</reference>
<dbReference type="EMBL" id="JBHSFO010000003">
    <property type="protein sequence ID" value="MFC4603500.1"/>
    <property type="molecule type" value="Genomic_DNA"/>
</dbReference>
<keyword evidence="3" id="KW-1185">Reference proteome</keyword>
<name>A0ABV9FRM7_9NOCA</name>
<protein>
    <submittedName>
        <fullName evidence="2">Uncharacterized protein</fullName>
    </submittedName>
</protein>
<evidence type="ECO:0000313" key="3">
    <source>
        <dbReference type="Proteomes" id="UP001595914"/>
    </source>
</evidence>
<evidence type="ECO:0000256" key="1">
    <source>
        <dbReference type="SAM" id="MobiDB-lite"/>
    </source>
</evidence>
<feature type="region of interest" description="Disordered" evidence="1">
    <location>
        <begin position="150"/>
        <end position="174"/>
    </location>
</feature>
<evidence type="ECO:0000313" key="2">
    <source>
        <dbReference type="EMBL" id="MFC4603500.1"/>
    </source>
</evidence>
<dbReference type="Proteomes" id="UP001595914">
    <property type="component" value="Unassembled WGS sequence"/>
</dbReference>
<comment type="caution">
    <text evidence="2">The sequence shown here is derived from an EMBL/GenBank/DDBJ whole genome shotgun (WGS) entry which is preliminary data.</text>
</comment>
<sequence>MTANGVVRVDHHQFILGSAETDTLATTTEGSLIDLGPGFVTVRTGIAYGPALLSVELHGQSPAPSASDWEVVEEGSITVDEPIHVLTLDGEVVSPFDETLRHVDADTYRVRVSARGRDLKWDMDVSEPVESYSMDLWRAPFGKFEQIKKQDQAWSEGAESDDTSPAAEDTPSLGDLVDSGVSGIRGTPRLDVSLDPQLWDGRPPTGALLDTVSELAESKANRQTIKQLMWLSFLNRDALEVVVGSDARQKDEIARWAVERAYQEAGLLEFEWARKGIEALLAHQPLPDPFDGKSGERDVIAGDPDFSRTRVHAISILYPASQPYERWNIASYTIYQATSGSPHAVFNTLWNAVMTAGQEGYQELLEDLVGRFS</sequence>
<organism evidence="2 3">
    <name type="scientific">Rhodococcus kronopolitis</name>
    <dbReference type="NCBI Taxonomy" id="1460226"/>
    <lineage>
        <taxon>Bacteria</taxon>
        <taxon>Bacillati</taxon>
        <taxon>Actinomycetota</taxon>
        <taxon>Actinomycetes</taxon>
        <taxon>Mycobacteriales</taxon>
        <taxon>Nocardiaceae</taxon>
        <taxon>Rhodococcus</taxon>
    </lineage>
</organism>
<dbReference type="RefSeq" id="WP_378415537.1">
    <property type="nucleotide sequence ID" value="NZ_JBHSFO010000003.1"/>
</dbReference>
<gene>
    <name evidence="2" type="ORF">ACFO6S_07375</name>
</gene>
<accession>A0ABV9FRM7</accession>
<proteinExistence type="predicted"/>